<name>A0AAD8ES27_DIPPU</name>
<protein>
    <recommendedName>
        <fullName evidence="2">Caspase family p20 domain-containing protein</fullName>
    </recommendedName>
</protein>
<comment type="caution">
    <text evidence="3">The sequence shown here is derived from an EMBL/GenBank/DDBJ whole genome shotgun (WGS) entry which is preliminary data.</text>
</comment>
<keyword evidence="4" id="KW-1185">Reference proteome</keyword>
<feature type="domain" description="Caspase family p20" evidence="2">
    <location>
        <begin position="1"/>
        <end position="74"/>
    </location>
</feature>
<dbReference type="AlphaFoldDB" id="A0AAD8ES27"/>
<dbReference type="EMBL" id="JASPKZ010000733">
    <property type="protein sequence ID" value="KAJ9599652.1"/>
    <property type="molecule type" value="Genomic_DNA"/>
</dbReference>
<proteinExistence type="inferred from homology"/>
<dbReference type="PRINTS" id="PR00376">
    <property type="entry name" value="IL1BCENZYME"/>
</dbReference>
<dbReference type="SUPFAM" id="SSF52129">
    <property type="entry name" value="Caspase-like"/>
    <property type="match status" value="1"/>
</dbReference>
<dbReference type="Proteomes" id="UP001233999">
    <property type="component" value="Unassembled WGS sequence"/>
</dbReference>
<dbReference type="PROSITE" id="PS50208">
    <property type="entry name" value="CASPASE_P20"/>
    <property type="match status" value="1"/>
</dbReference>
<reference evidence="3" key="2">
    <citation type="submission" date="2023-05" db="EMBL/GenBank/DDBJ databases">
        <authorList>
            <person name="Fouks B."/>
        </authorList>
    </citation>
    <scope>NUCLEOTIDE SEQUENCE</scope>
    <source>
        <strain evidence="3">Stay&amp;Tobe</strain>
        <tissue evidence="3">Testes</tissue>
    </source>
</reference>
<sequence>HHLMVQSRTLDHRVGTDIDRDRLLEVFYSRGFTVFVEENLTHINILNSVKSVINLDITKNGSCFALCILSHGTE</sequence>
<evidence type="ECO:0000259" key="2">
    <source>
        <dbReference type="PROSITE" id="PS50208"/>
    </source>
</evidence>
<dbReference type="GO" id="GO:0004197">
    <property type="term" value="F:cysteine-type endopeptidase activity"/>
    <property type="evidence" value="ECO:0007669"/>
    <property type="project" value="InterPro"/>
</dbReference>
<feature type="non-terminal residue" evidence="3">
    <location>
        <position position="74"/>
    </location>
</feature>
<reference evidence="3" key="1">
    <citation type="journal article" date="2023" name="IScience">
        <title>Live-bearing cockroach genome reveals convergent evolutionary mechanisms linked to viviparity in insects and beyond.</title>
        <authorList>
            <person name="Fouks B."/>
            <person name="Harrison M.C."/>
            <person name="Mikhailova A.A."/>
            <person name="Marchal E."/>
            <person name="English S."/>
            <person name="Carruthers M."/>
            <person name="Jennings E.C."/>
            <person name="Chiamaka E.L."/>
            <person name="Frigard R.A."/>
            <person name="Pippel M."/>
            <person name="Attardo G.M."/>
            <person name="Benoit J.B."/>
            <person name="Bornberg-Bauer E."/>
            <person name="Tobe S.S."/>
        </authorList>
    </citation>
    <scope>NUCLEOTIDE SEQUENCE</scope>
    <source>
        <strain evidence="3">Stay&amp;Tobe</strain>
    </source>
</reference>
<dbReference type="InterPro" id="IPR011600">
    <property type="entry name" value="Pept_C14_caspase"/>
</dbReference>
<accession>A0AAD8ES27</accession>
<evidence type="ECO:0000313" key="3">
    <source>
        <dbReference type="EMBL" id="KAJ9599652.1"/>
    </source>
</evidence>
<dbReference type="Gene3D" id="3.40.50.1460">
    <property type="match status" value="1"/>
</dbReference>
<feature type="non-terminal residue" evidence="3">
    <location>
        <position position="1"/>
    </location>
</feature>
<evidence type="ECO:0000256" key="1">
    <source>
        <dbReference type="ARBA" id="ARBA00010134"/>
    </source>
</evidence>
<organism evidence="3 4">
    <name type="scientific">Diploptera punctata</name>
    <name type="common">Pacific beetle cockroach</name>
    <dbReference type="NCBI Taxonomy" id="6984"/>
    <lineage>
        <taxon>Eukaryota</taxon>
        <taxon>Metazoa</taxon>
        <taxon>Ecdysozoa</taxon>
        <taxon>Arthropoda</taxon>
        <taxon>Hexapoda</taxon>
        <taxon>Insecta</taxon>
        <taxon>Pterygota</taxon>
        <taxon>Neoptera</taxon>
        <taxon>Polyneoptera</taxon>
        <taxon>Dictyoptera</taxon>
        <taxon>Blattodea</taxon>
        <taxon>Blaberoidea</taxon>
        <taxon>Blaberidae</taxon>
        <taxon>Diplopterinae</taxon>
        <taxon>Diploptera</taxon>
    </lineage>
</organism>
<dbReference type="InterPro" id="IPR001309">
    <property type="entry name" value="Pept_C14_p20"/>
</dbReference>
<gene>
    <name evidence="3" type="ORF">L9F63_026500</name>
</gene>
<dbReference type="InterPro" id="IPR015917">
    <property type="entry name" value="Pept_C14A"/>
</dbReference>
<dbReference type="InterPro" id="IPR029030">
    <property type="entry name" value="Caspase-like_dom_sf"/>
</dbReference>
<dbReference type="GO" id="GO:0006508">
    <property type="term" value="P:proteolysis"/>
    <property type="evidence" value="ECO:0007669"/>
    <property type="project" value="InterPro"/>
</dbReference>
<dbReference type="Pfam" id="PF00656">
    <property type="entry name" value="Peptidase_C14"/>
    <property type="match status" value="1"/>
</dbReference>
<comment type="similarity">
    <text evidence="1">Belongs to the peptidase C14A family.</text>
</comment>
<evidence type="ECO:0000313" key="4">
    <source>
        <dbReference type="Proteomes" id="UP001233999"/>
    </source>
</evidence>